<evidence type="ECO:0000256" key="2">
    <source>
        <dbReference type="ARBA" id="ARBA00022741"/>
    </source>
</evidence>
<dbReference type="InterPro" id="IPR047187">
    <property type="entry name" value="SF1_C_Upf1"/>
</dbReference>
<sequence length="1577" mass="183972">MNQKERKSILKNIEVWKNRLLDLSMKNQSINYRKTKSQTVEILSPNIEVFLNRFYGLKNLQFANLFGNAAEDDYEEDQVKLVRVKGKRISFGIELEQKDKYFKSEIFPLINAFQKKYKGNYLFSNLYDTVQNRNLSNLMKKSNLFKEENGINVLYFAVGFLEWYENKESEDKHLAPILFIPVELSKDAYNSPYKVNFLDDEFLLNESFIQKLINDYDVNLTYKFEADKSNFDLFNDYKNFIYQQIEKVKDKRWKIIDEIDLGIFSFSRINMVKDLEENTDKVINNQFVKLISGIQDPVENIKFTESDIDDVVNPSEYFHTYNADSSQEIAIQAAISGKSFVLQGPPGTGKSQTITNIITELIARDKKVLFVAEKQAALDVVYNNLKRIGLNDFVLPIHNTKLDKKVVLHELASTLEKGQHNISIEDNFHKDAVNKFTVSHEELLNYPQGLLNIFQPINKSIYQLYGAYFKYAKHPEIVFEIQDVEKVSEQDLLKRRKLIDSFHNALNINDFDISKNDWYGLIYEEMSLKKREKTVDNLIKLRESIHEAIAFTKKYPFLEIKKEIFLKSALIYKETLNHLTKIASINSTIISNPNTEIDTSHYKSLVQIRGEIEELKSKIKHKYSLEVVNLDAVNYKNQLAFFNTTSKRVFYPGYKKIKNRINTYKLTEEKIKYPDLMYLFNIIEEIQSKEKEFNEISKLVSYRVPLNEFPFLKNTYEHIDWFNDFQRLAHFLKWDTKDIYHLFAFALLQKDEAINLANEYGAIFDKLQHHVDILKNDFDNQIFDVDAYTFNELDQKLDKAIHNNEHLTTILEFNRVYKLMKENHLQEYADALIKRNITKDYFGIYLRRFYLLLIDKYQGQLFPDFNGEVMDSIRKTFGQSDAVIQSMAKTKVEMSIIEKIPNYNSIEGLNSEVSILRTEANKSRRIMPFRLLFDKIPTLITKLKPCLMMSPLSVSSLLKNSNLEFDVVIFDEASQVRPENAIGALSRASQFIIAGDKEQLPPTDFFAHFDEDDSIDDSVWDTTAFDSILEVANIVLPTIKLKWHYRSKFDELIHPSNKEIYNELVTFPASKIPSKFEGVSHEYVRGQFIDSVNQVEADKVVEIVVDIIRKYGTRRTIGVVTFNTQQRDLIERKINLLRRKSNEFEHFFNAWEIEKFFVKNIETVQGDERDIIILSVGYGPNAKGIMTMNFGPLNQQNGYRRLNVAVTRAKTAVIVVSSFLENDIDLSRTNSRGAKFLKNYIGYAASKNKQIDETPQYISEFDSPFEDDIYNELKALGYNVVKRIGSSGYKIDLAILDPKKSGHYILGIECDGSVYKTSRSSRDRDILRQRVLEGRNWNMYRIWSADWYKNKTKQIEKLTNFIDRLISNKSLSKSSMQSADALKIDVPVEVKQKAIEKIHFNPYLNYEDLFAKVKASNPESDIEFIRNLISELNPVHYDELKKFVPRIFNKKSFTNALKEDLDAILNVLSQQDLIDFEGDFIVAKDQIIEFREYNKDLTKRDFARIHISEVEHFLSTFINATKTLSLNDIMMTFSKYCGFNSVTPVSKDLILRAVDNLVNNNLIEVHDEVIYLKTQIN</sequence>
<dbReference type="Gene3D" id="3.40.50.300">
    <property type="entry name" value="P-loop containing nucleotide triphosphate hydrolases"/>
    <property type="match status" value="3"/>
</dbReference>
<keyword evidence="4 7" id="KW-0347">Helicase</keyword>
<dbReference type="FunFam" id="3.40.960.10:FF:000002">
    <property type="entry name" value="DNA helicase related protein"/>
    <property type="match status" value="1"/>
</dbReference>
<gene>
    <name evidence="7" type="ORF">NCTC10181_00370</name>
</gene>
<dbReference type="CDD" id="cd18808">
    <property type="entry name" value="SF1_C_Upf1"/>
    <property type="match status" value="1"/>
</dbReference>
<dbReference type="KEGG" id="mcit:NCTC10181_00370"/>
<dbReference type="GO" id="GO:0016787">
    <property type="term" value="F:hydrolase activity"/>
    <property type="evidence" value="ECO:0007669"/>
    <property type="project" value="UniProtKB-KW"/>
</dbReference>
<comment type="similarity">
    <text evidence="1">Belongs to the DNA2/NAM7 helicase family.</text>
</comment>
<keyword evidence="8" id="KW-1185">Reference proteome</keyword>
<dbReference type="InterPro" id="IPR011335">
    <property type="entry name" value="Restrct_endonuc-II-like"/>
</dbReference>
<keyword evidence="5" id="KW-0067">ATP-binding</keyword>
<dbReference type="InterPro" id="IPR041677">
    <property type="entry name" value="DNA2/NAM7_AAA_11"/>
</dbReference>
<evidence type="ECO:0000259" key="6">
    <source>
        <dbReference type="SMART" id="SM00952"/>
    </source>
</evidence>
<evidence type="ECO:0000313" key="8">
    <source>
        <dbReference type="Proteomes" id="UP000290985"/>
    </source>
</evidence>
<evidence type="ECO:0000256" key="4">
    <source>
        <dbReference type="ARBA" id="ARBA00022806"/>
    </source>
</evidence>
<organism evidence="7 8">
    <name type="scientific">Mycoplasmopsis citelli</name>
    <dbReference type="NCBI Taxonomy" id="171281"/>
    <lineage>
        <taxon>Bacteria</taxon>
        <taxon>Bacillati</taxon>
        <taxon>Mycoplasmatota</taxon>
        <taxon>Mycoplasmoidales</taxon>
        <taxon>Metamycoplasmataceae</taxon>
        <taxon>Mycoplasmopsis</taxon>
    </lineage>
</organism>
<accession>A0A449B1S4</accession>
<dbReference type="InterPro" id="IPR050534">
    <property type="entry name" value="Coronavir_polyprotein_1ab"/>
</dbReference>
<dbReference type="EMBL" id="LR215036">
    <property type="protein sequence ID" value="VEU74521.1"/>
    <property type="molecule type" value="Genomic_DNA"/>
</dbReference>
<name>A0A449B1S4_9BACT</name>
<dbReference type="SUPFAM" id="SSF52540">
    <property type="entry name" value="P-loop containing nucleoside triphosphate hydrolases"/>
    <property type="match status" value="1"/>
</dbReference>
<proteinExistence type="inferred from homology"/>
<dbReference type="GO" id="GO:0005524">
    <property type="term" value="F:ATP binding"/>
    <property type="evidence" value="ECO:0007669"/>
    <property type="project" value="UniProtKB-KW"/>
</dbReference>
<dbReference type="OrthoDB" id="9757917at2"/>
<dbReference type="Pfam" id="PF13086">
    <property type="entry name" value="AAA_11"/>
    <property type="match status" value="2"/>
</dbReference>
<reference evidence="7 8" key="1">
    <citation type="submission" date="2019-01" db="EMBL/GenBank/DDBJ databases">
        <authorList>
            <consortium name="Pathogen Informatics"/>
        </authorList>
    </citation>
    <scope>NUCLEOTIDE SEQUENCE [LARGE SCALE GENOMIC DNA]</scope>
    <source>
        <strain evidence="7 8">NCTC10181</strain>
    </source>
</reference>
<dbReference type="Pfam" id="PF13195">
    <property type="entry name" value="DUF4011"/>
    <property type="match status" value="1"/>
</dbReference>
<dbReference type="InterPro" id="IPR013584">
    <property type="entry name" value="RAP"/>
</dbReference>
<evidence type="ECO:0000256" key="1">
    <source>
        <dbReference type="ARBA" id="ARBA00007913"/>
    </source>
</evidence>
<dbReference type="Pfam" id="PF13087">
    <property type="entry name" value="AAA_12"/>
    <property type="match status" value="1"/>
</dbReference>
<evidence type="ECO:0000256" key="5">
    <source>
        <dbReference type="ARBA" id="ARBA00022840"/>
    </source>
</evidence>
<dbReference type="InterPro" id="IPR027417">
    <property type="entry name" value="P-loop_NTPase"/>
</dbReference>
<dbReference type="PANTHER" id="PTHR43788:SF8">
    <property type="entry name" value="DNA-BINDING PROTEIN SMUBP-2"/>
    <property type="match status" value="1"/>
</dbReference>
<dbReference type="Pfam" id="PF18741">
    <property type="entry name" value="MTES_1575"/>
    <property type="match status" value="1"/>
</dbReference>
<protein>
    <submittedName>
        <fullName evidence="7">Putative DNA helicase</fullName>
    </submittedName>
</protein>
<dbReference type="Proteomes" id="UP000290985">
    <property type="component" value="Chromosome"/>
</dbReference>
<evidence type="ECO:0000313" key="7">
    <source>
        <dbReference type="EMBL" id="VEU74521.1"/>
    </source>
</evidence>
<feature type="domain" description="RAP" evidence="6">
    <location>
        <begin position="1308"/>
        <end position="1365"/>
    </location>
</feature>
<dbReference type="InterPro" id="IPR049468">
    <property type="entry name" value="Restrct_endonuc-II-like_dom"/>
</dbReference>
<dbReference type="GO" id="GO:0043139">
    <property type="term" value="F:5'-3' DNA helicase activity"/>
    <property type="evidence" value="ECO:0007669"/>
    <property type="project" value="TreeGrafter"/>
</dbReference>
<keyword evidence="2" id="KW-0547">Nucleotide-binding</keyword>
<dbReference type="PANTHER" id="PTHR43788">
    <property type="entry name" value="DNA2/NAM7 HELICASE FAMILY MEMBER"/>
    <property type="match status" value="1"/>
</dbReference>
<keyword evidence="3" id="KW-0378">Hydrolase</keyword>
<evidence type="ECO:0000256" key="3">
    <source>
        <dbReference type="ARBA" id="ARBA00022801"/>
    </source>
</evidence>
<dbReference type="InterPro" id="IPR041679">
    <property type="entry name" value="DNA2/NAM7-like_C"/>
</dbReference>
<dbReference type="Gene3D" id="3.40.960.10">
    <property type="entry name" value="VSR Endonuclease"/>
    <property type="match status" value="1"/>
</dbReference>
<dbReference type="RefSeq" id="WP_129725340.1">
    <property type="nucleotide sequence ID" value="NZ_LR215036.1"/>
</dbReference>
<dbReference type="InterPro" id="IPR025103">
    <property type="entry name" value="DUF4011"/>
</dbReference>
<dbReference type="SMART" id="SM00952">
    <property type="entry name" value="RAP"/>
    <property type="match status" value="1"/>
</dbReference>
<dbReference type="SUPFAM" id="SSF52980">
    <property type="entry name" value="Restriction endonuclease-like"/>
    <property type="match status" value="1"/>
</dbReference>